<dbReference type="InterPro" id="IPR028098">
    <property type="entry name" value="Glyco_trans_4-like_N"/>
</dbReference>
<evidence type="ECO:0000313" key="3">
    <source>
        <dbReference type="EMBL" id="MCE2594201.1"/>
    </source>
</evidence>
<feature type="domain" description="Glycosyl transferase family 1" evidence="1">
    <location>
        <begin position="207"/>
        <end position="364"/>
    </location>
</feature>
<organism evidence="3 4">
    <name type="scientific">Motilimonas cestriensis</name>
    <dbReference type="NCBI Taxonomy" id="2742685"/>
    <lineage>
        <taxon>Bacteria</taxon>
        <taxon>Pseudomonadati</taxon>
        <taxon>Pseudomonadota</taxon>
        <taxon>Gammaproteobacteria</taxon>
        <taxon>Alteromonadales</taxon>
        <taxon>Alteromonadales genera incertae sedis</taxon>
        <taxon>Motilimonas</taxon>
    </lineage>
</organism>
<keyword evidence="4" id="KW-1185">Reference proteome</keyword>
<dbReference type="Pfam" id="PF13579">
    <property type="entry name" value="Glyco_trans_4_4"/>
    <property type="match status" value="1"/>
</dbReference>
<dbReference type="RefSeq" id="WP_233051779.1">
    <property type="nucleotide sequence ID" value="NZ_JAIMJA010000004.1"/>
</dbReference>
<dbReference type="NCBIfam" id="TIGR04063">
    <property type="entry name" value="stp3"/>
    <property type="match status" value="1"/>
</dbReference>
<dbReference type="Proteomes" id="UP001201273">
    <property type="component" value="Unassembled WGS sequence"/>
</dbReference>
<gene>
    <name evidence="3" type="ORF">K6Y31_05165</name>
</gene>
<dbReference type="InterPro" id="IPR050194">
    <property type="entry name" value="Glycosyltransferase_grp1"/>
</dbReference>
<dbReference type="InterPro" id="IPR001296">
    <property type="entry name" value="Glyco_trans_1"/>
</dbReference>
<evidence type="ECO:0000313" key="4">
    <source>
        <dbReference type="Proteomes" id="UP001201273"/>
    </source>
</evidence>
<sequence length="411" mass="45912">MRILHVLDHSVPLHSGYSFRTLAILQQQRARGWQTFHLTSAKQGPRLDWQEMNTDLVFMRSPYLAWVMKVPLLQQLFTLLSLKWALSKAVRQVEPDVIHAHSSALNGLAGLWQAKISGLPLVYEVRAFWEDAAVDHGTAVENGLRYKLTKALETFVLKHASAVTTICQGLKSDMESRGIPADKITLIPNAVDIDKFTPLTERDQTLEQQLNLGDKKVLGFLGSFYAYEGLNLLVEALNQPALQEQNLCLLLVGGGPQEAALKQQVARLGLEDKVIFVGRVNHDQVSRYYSLVDVLVYPRIGMRLTETVTPLKPLEAMAQSKLVVASDVGGHHELIREGETGYLFKQGDVQDLAETLARVLASPEAWPDIWQQGLHFVQHERNWATSVANYVDVYQAKPQPMGALIDGKSSH</sequence>
<feature type="domain" description="Glycosyltransferase subfamily 4-like N-terminal" evidence="2">
    <location>
        <begin position="16"/>
        <end position="189"/>
    </location>
</feature>
<dbReference type="SUPFAM" id="SSF53756">
    <property type="entry name" value="UDP-Glycosyltransferase/glycogen phosphorylase"/>
    <property type="match status" value="1"/>
</dbReference>
<evidence type="ECO:0000259" key="1">
    <source>
        <dbReference type="Pfam" id="PF00534"/>
    </source>
</evidence>
<evidence type="ECO:0000259" key="2">
    <source>
        <dbReference type="Pfam" id="PF13579"/>
    </source>
</evidence>
<comment type="caution">
    <text evidence="3">The sequence shown here is derived from an EMBL/GenBank/DDBJ whole genome shotgun (WGS) entry which is preliminary data.</text>
</comment>
<dbReference type="PANTHER" id="PTHR45947:SF3">
    <property type="entry name" value="SULFOQUINOVOSYL TRANSFERASE SQD2"/>
    <property type="match status" value="1"/>
</dbReference>
<dbReference type="CDD" id="cd03794">
    <property type="entry name" value="GT4_WbuB-like"/>
    <property type="match status" value="1"/>
</dbReference>
<reference evidence="3 4" key="1">
    <citation type="journal article" date="2022" name="Environ. Microbiol. Rep.">
        <title>Eco-phylogenetic analyses reveal divergent evolution of vitamin B12 metabolism in the marine bacterial family 'Psychromonadaceae'.</title>
        <authorList>
            <person name="Jin X."/>
            <person name="Yang Y."/>
            <person name="Cao H."/>
            <person name="Gao B."/>
            <person name="Zhao Z."/>
        </authorList>
    </citation>
    <scope>NUCLEOTIDE SEQUENCE [LARGE SCALE GENOMIC DNA]</scope>
    <source>
        <strain evidence="3 4">MKS20</strain>
    </source>
</reference>
<dbReference type="EMBL" id="JAIMJA010000004">
    <property type="protein sequence ID" value="MCE2594201.1"/>
    <property type="molecule type" value="Genomic_DNA"/>
</dbReference>
<proteinExistence type="predicted"/>
<dbReference type="Pfam" id="PF00534">
    <property type="entry name" value="Glycos_transf_1"/>
    <property type="match status" value="1"/>
</dbReference>
<accession>A0ABS8W8W5</accession>
<protein>
    <submittedName>
        <fullName evidence="3">Glycosyltransferase, exosortase A system-associated</fullName>
    </submittedName>
</protein>
<dbReference type="InterPro" id="IPR024004">
    <property type="entry name" value="PEP-CTERM/XrtA_GlycosylTrfase"/>
</dbReference>
<dbReference type="Gene3D" id="3.40.50.2000">
    <property type="entry name" value="Glycogen Phosphorylase B"/>
    <property type="match status" value="2"/>
</dbReference>
<name>A0ABS8W8W5_9GAMM</name>
<dbReference type="PANTHER" id="PTHR45947">
    <property type="entry name" value="SULFOQUINOVOSYL TRANSFERASE SQD2"/>
    <property type="match status" value="1"/>
</dbReference>